<accession>A0AAN5IA93</accession>
<sequence>SKSPQCPRGCPSEKKKDNIANRQQHYKGVHYDIYYDLVQSKRTQVEHFLCKNLGDGKPGRRACINCKGSSRYYTEFTDRSQLVHHLKKQIKSFQRLTREYQDITKNKRRAENSELHVILASV</sequence>
<proteinExistence type="predicted"/>
<reference evidence="3" key="1">
    <citation type="submission" date="2022-10" db="EMBL/GenBank/DDBJ databases">
        <title>Genome assembly of Pristionchus species.</title>
        <authorList>
            <person name="Yoshida K."/>
            <person name="Sommer R.J."/>
        </authorList>
    </citation>
    <scope>NUCLEOTIDE SEQUENCE [LARGE SCALE GENOMIC DNA]</scope>
    <source>
        <strain evidence="3">RS5460</strain>
    </source>
</reference>
<feature type="non-terminal residue" evidence="2">
    <location>
        <position position="122"/>
    </location>
</feature>
<evidence type="ECO:0000313" key="3">
    <source>
        <dbReference type="Proteomes" id="UP001328107"/>
    </source>
</evidence>
<evidence type="ECO:0000313" key="2">
    <source>
        <dbReference type="EMBL" id="GMR58513.1"/>
    </source>
</evidence>
<organism evidence="2 3">
    <name type="scientific">Pristionchus mayeri</name>
    <dbReference type="NCBI Taxonomy" id="1317129"/>
    <lineage>
        <taxon>Eukaryota</taxon>
        <taxon>Metazoa</taxon>
        <taxon>Ecdysozoa</taxon>
        <taxon>Nematoda</taxon>
        <taxon>Chromadorea</taxon>
        <taxon>Rhabditida</taxon>
        <taxon>Rhabditina</taxon>
        <taxon>Diplogasteromorpha</taxon>
        <taxon>Diplogasteroidea</taxon>
        <taxon>Neodiplogasteridae</taxon>
        <taxon>Pristionchus</taxon>
    </lineage>
</organism>
<name>A0AAN5IA93_9BILA</name>
<dbReference type="AlphaFoldDB" id="A0AAN5IA93"/>
<comment type="caution">
    <text evidence="2">The sequence shown here is derived from an EMBL/GenBank/DDBJ whole genome shotgun (WGS) entry which is preliminary data.</text>
</comment>
<feature type="region of interest" description="Disordered" evidence="1">
    <location>
        <begin position="1"/>
        <end position="22"/>
    </location>
</feature>
<dbReference type="EMBL" id="BTRK01000006">
    <property type="protein sequence ID" value="GMR58513.1"/>
    <property type="molecule type" value="Genomic_DNA"/>
</dbReference>
<gene>
    <name evidence="2" type="ORF">PMAYCL1PPCAC_28708</name>
</gene>
<evidence type="ECO:0000256" key="1">
    <source>
        <dbReference type="SAM" id="MobiDB-lite"/>
    </source>
</evidence>
<feature type="non-terminal residue" evidence="2">
    <location>
        <position position="1"/>
    </location>
</feature>
<dbReference type="Proteomes" id="UP001328107">
    <property type="component" value="Unassembled WGS sequence"/>
</dbReference>
<keyword evidence="3" id="KW-1185">Reference proteome</keyword>
<protein>
    <submittedName>
        <fullName evidence="2">Uncharacterized protein</fullName>
    </submittedName>
</protein>